<comment type="subunit">
    <text evidence="3">Heterohexamer of two PFD-alpha type and four PFD-beta type subunits.</text>
</comment>
<dbReference type="OrthoDB" id="6375174at2759"/>
<dbReference type="GO" id="GO:0015631">
    <property type="term" value="F:tubulin binding"/>
    <property type="evidence" value="ECO:0007669"/>
    <property type="project" value="TreeGrafter"/>
</dbReference>
<reference evidence="5" key="2">
    <citation type="journal article" date="2019" name="Sci. Rep.">
        <title>No signal of deleterious mutation accumulation in conserved gene sequences of extant asexual hexapods.</title>
        <authorList>
            <person name="Brandt A."/>
            <person name="Bast J."/>
            <person name="Scheu S."/>
            <person name="Meusemann K."/>
            <person name="Donath A."/>
            <person name="Schuette K."/>
            <person name="Machida R."/>
            <person name="Kraaijeveld K."/>
        </authorList>
    </citation>
    <scope>NUCLEOTIDE SEQUENCE</scope>
    <source>
        <strain evidence="5">OG10733</strain>
    </source>
</reference>
<proteinExistence type="evidence at transcript level"/>
<name>A0A226DZK1_FOLCA</name>
<evidence type="ECO:0000256" key="1">
    <source>
        <dbReference type="ARBA" id="ARBA00010048"/>
    </source>
</evidence>
<dbReference type="PANTHER" id="PTHR12409:SF0">
    <property type="entry name" value="PREFOLDIN SUBUNIT 3"/>
    <property type="match status" value="1"/>
</dbReference>
<dbReference type="OMA" id="YNWDVAQ"/>
<accession>A0A226DZK1</accession>
<dbReference type="Pfam" id="PF02996">
    <property type="entry name" value="Prefoldin"/>
    <property type="match status" value="1"/>
</dbReference>
<protein>
    <recommendedName>
        <fullName evidence="3">Prefoldin subunit 3</fullName>
    </recommendedName>
</protein>
<dbReference type="GO" id="GO:0007021">
    <property type="term" value="P:tubulin complex assembly"/>
    <property type="evidence" value="ECO:0007669"/>
    <property type="project" value="TreeGrafter"/>
</dbReference>
<dbReference type="FunFam" id="1.10.287.370:FF:000001">
    <property type="entry name" value="Prefoldin subunit 3"/>
    <property type="match status" value="1"/>
</dbReference>
<evidence type="ECO:0000256" key="3">
    <source>
        <dbReference type="PIRNR" id="PIRNR016396"/>
    </source>
</evidence>
<dbReference type="InterPro" id="IPR016655">
    <property type="entry name" value="PFD3"/>
</dbReference>
<evidence type="ECO:0000313" key="5">
    <source>
        <dbReference type="EMBL" id="QBH72843.1"/>
    </source>
</evidence>
<evidence type="ECO:0000256" key="2">
    <source>
        <dbReference type="ARBA" id="ARBA00023186"/>
    </source>
</evidence>
<keyword evidence="2 3" id="KW-0143">Chaperone</keyword>
<dbReference type="Gene3D" id="1.10.287.370">
    <property type="match status" value="1"/>
</dbReference>
<dbReference type="GO" id="GO:0005737">
    <property type="term" value="C:cytoplasm"/>
    <property type="evidence" value="ECO:0007669"/>
    <property type="project" value="TreeGrafter"/>
</dbReference>
<dbReference type="InterPro" id="IPR004127">
    <property type="entry name" value="Prefoldin_subunit_alpha"/>
</dbReference>
<dbReference type="InterPro" id="IPR009053">
    <property type="entry name" value="Prefoldin"/>
</dbReference>
<gene>
    <name evidence="4" type="ORF">Fcan01_14084</name>
</gene>
<dbReference type="STRING" id="158441.A0A226DZK1"/>
<dbReference type="PIRSF" id="PIRSF016396">
    <property type="entry name" value="Prefoldin_subunit_3"/>
    <property type="match status" value="1"/>
</dbReference>
<keyword evidence="6" id="KW-1185">Reference proteome</keyword>
<sequence>MSNSTTSDEGAASLDTSNSVMSLTSVEFVSDVDAFMAEPENDNNAQNVLRRLEETYSKLKMSEANNVNTKRRLNTQLAEFDNSLKMLAELKRRRDEGAAMTTQFRLADHVFAQATIPPADKIGLWLGASVMLEYSLEEGEALLKAKNQKAEKSLEMTNVLIDSLRESITTLEVNMARIFNWDVKRRQLEKEKAGIAGGNTKMVGVA</sequence>
<evidence type="ECO:0000313" key="4">
    <source>
        <dbReference type="EMBL" id="OXA50723.1"/>
    </source>
</evidence>
<dbReference type="PANTHER" id="PTHR12409">
    <property type="entry name" value="PREFOLDIN SUBUNIT 3"/>
    <property type="match status" value="1"/>
</dbReference>
<dbReference type="AlphaFoldDB" id="A0A226DZK1"/>
<dbReference type="GO" id="GO:0016272">
    <property type="term" value="C:prefoldin complex"/>
    <property type="evidence" value="ECO:0007669"/>
    <property type="project" value="UniProtKB-UniRule"/>
</dbReference>
<dbReference type="GO" id="GO:0006457">
    <property type="term" value="P:protein folding"/>
    <property type="evidence" value="ECO:0007669"/>
    <property type="project" value="UniProtKB-UniRule"/>
</dbReference>
<organism evidence="4 6">
    <name type="scientific">Folsomia candida</name>
    <name type="common">Springtail</name>
    <dbReference type="NCBI Taxonomy" id="158441"/>
    <lineage>
        <taxon>Eukaryota</taxon>
        <taxon>Metazoa</taxon>
        <taxon>Ecdysozoa</taxon>
        <taxon>Arthropoda</taxon>
        <taxon>Hexapoda</taxon>
        <taxon>Collembola</taxon>
        <taxon>Entomobryomorpha</taxon>
        <taxon>Isotomoidea</taxon>
        <taxon>Isotomidae</taxon>
        <taxon>Proisotominae</taxon>
        <taxon>Folsomia</taxon>
    </lineage>
</organism>
<dbReference type="SUPFAM" id="SSF46579">
    <property type="entry name" value="Prefoldin"/>
    <property type="match status" value="1"/>
</dbReference>
<dbReference type="CDD" id="cd23156">
    <property type="entry name" value="Prefoldin_3"/>
    <property type="match status" value="1"/>
</dbReference>
<evidence type="ECO:0000313" key="6">
    <source>
        <dbReference type="Proteomes" id="UP000198287"/>
    </source>
</evidence>
<dbReference type="Proteomes" id="UP000198287">
    <property type="component" value="Unassembled WGS sequence"/>
</dbReference>
<dbReference type="EMBL" id="MH602598">
    <property type="protein sequence ID" value="QBH72843.1"/>
    <property type="molecule type" value="mRNA"/>
</dbReference>
<dbReference type="GO" id="GO:0007017">
    <property type="term" value="P:microtubule-based process"/>
    <property type="evidence" value="ECO:0007669"/>
    <property type="project" value="TreeGrafter"/>
</dbReference>
<dbReference type="EMBL" id="LNIX01000008">
    <property type="protein sequence ID" value="OXA50723.1"/>
    <property type="molecule type" value="Genomic_DNA"/>
</dbReference>
<comment type="function">
    <text evidence="3">Binds specifically to cytosolic chaperonin (c-CPN) and transfers target proteins to it. Binds to nascent polypeptide chain and promotes folding in an environment in which there are many competing pathways for nonnative proteins.</text>
</comment>
<reference evidence="4 6" key="1">
    <citation type="submission" date="2015-12" db="EMBL/GenBank/DDBJ databases">
        <title>The genome of Folsomia candida.</title>
        <authorList>
            <person name="Faddeeva A."/>
            <person name="Derks M.F."/>
            <person name="Anvar Y."/>
            <person name="Smit S."/>
            <person name="Van Straalen N."/>
            <person name="Roelofs D."/>
        </authorList>
    </citation>
    <scope>NUCLEOTIDE SEQUENCE [LARGE SCALE GENOMIC DNA]</scope>
    <source>
        <strain evidence="4 6">VU population</strain>
        <tissue evidence="4">Whole body</tissue>
    </source>
</reference>
<comment type="similarity">
    <text evidence="1 3">Belongs to the prefoldin subunit alpha family.</text>
</comment>